<evidence type="ECO:0000313" key="3">
    <source>
        <dbReference type="EMBL" id="OSZ58059.1"/>
    </source>
</evidence>
<gene>
    <name evidence="3" type="ORF">OQI_23760</name>
</gene>
<dbReference type="Proteomes" id="UP000194266">
    <property type="component" value="Unassembled WGS sequence"/>
</dbReference>
<name>A0ABX3YDZ9_9ACTN</name>
<accession>A0ABX3YDZ9</accession>
<dbReference type="Pfam" id="PF01609">
    <property type="entry name" value="DDE_Tnp_1"/>
    <property type="match status" value="1"/>
</dbReference>
<organism evidence="3 4">
    <name type="scientific">Streptomyces pharetrae CZA14</name>
    <dbReference type="NCBI Taxonomy" id="1144883"/>
    <lineage>
        <taxon>Bacteria</taxon>
        <taxon>Bacillati</taxon>
        <taxon>Actinomycetota</taxon>
        <taxon>Actinomycetes</taxon>
        <taxon>Kitasatosporales</taxon>
        <taxon>Streptomycetaceae</taxon>
        <taxon>Streptomyces</taxon>
    </lineage>
</organism>
<dbReference type="RefSeq" id="WP_086171346.1">
    <property type="nucleotide sequence ID" value="NZ_MRYD01000146.1"/>
</dbReference>
<evidence type="ECO:0000259" key="2">
    <source>
        <dbReference type="Pfam" id="PF01609"/>
    </source>
</evidence>
<dbReference type="InterPro" id="IPR002559">
    <property type="entry name" value="Transposase_11"/>
</dbReference>
<sequence>MCLAPARRPRRRPDHVIADKAYSSRGFRAYLRRRGIAQTIPEKVEQQQRHRHRRGSRGGRPLSFNREAYRRRNLVERCFNRLKGVRGIARPPSAPPARPATRKPAPGCPSVPDAAGVQHDGQGLL</sequence>
<protein>
    <recommendedName>
        <fullName evidence="2">Transposase IS4-like domain-containing protein</fullName>
    </recommendedName>
</protein>
<evidence type="ECO:0000256" key="1">
    <source>
        <dbReference type="SAM" id="MobiDB-lite"/>
    </source>
</evidence>
<feature type="region of interest" description="Disordered" evidence="1">
    <location>
        <begin position="86"/>
        <end position="125"/>
    </location>
</feature>
<keyword evidence="4" id="KW-1185">Reference proteome</keyword>
<dbReference type="EMBL" id="MRYD01000146">
    <property type="protein sequence ID" value="OSZ58059.1"/>
    <property type="molecule type" value="Genomic_DNA"/>
</dbReference>
<proteinExistence type="predicted"/>
<reference evidence="3 4" key="1">
    <citation type="submission" date="2016-12" db="EMBL/GenBank/DDBJ databases">
        <title>Genome Mining:The Detection of Biosynthetic Gene Clusters to Aid in the Expression of Curamycin A produced by Streptomyces sp. strain CZA14.</title>
        <authorList>
            <person name="Durrell K.A."/>
            <person name="Kirby B.M."/>
            <person name="Khan W."/>
            <person name="Mthethwa T."/>
            <person name="Le Roes-Hill M."/>
        </authorList>
    </citation>
    <scope>NUCLEOTIDE SEQUENCE [LARGE SCALE GENOMIC DNA]</scope>
    <source>
        <strain evidence="3 4">CZA14</strain>
    </source>
</reference>
<feature type="domain" description="Transposase IS4-like" evidence="2">
    <location>
        <begin position="10"/>
        <end position="88"/>
    </location>
</feature>
<feature type="region of interest" description="Disordered" evidence="1">
    <location>
        <begin position="38"/>
        <end position="65"/>
    </location>
</feature>
<evidence type="ECO:0000313" key="4">
    <source>
        <dbReference type="Proteomes" id="UP000194266"/>
    </source>
</evidence>
<comment type="caution">
    <text evidence="3">The sequence shown here is derived from an EMBL/GenBank/DDBJ whole genome shotgun (WGS) entry which is preliminary data.</text>
</comment>